<dbReference type="EMBL" id="WACR01000004">
    <property type="protein sequence ID" value="KAB1064801.1"/>
    <property type="molecule type" value="Genomic_DNA"/>
</dbReference>
<dbReference type="AlphaFoldDB" id="A0A6N6M7S9"/>
<evidence type="ECO:0000313" key="2">
    <source>
        <dbReference type="EMBL" id="KAB1064801.1"/>
    </source>
</evidence>
<gene>
    <name evidence="2" type="ORF">F3059_05445</name>
</gene>
<protein>
    <recommendedName>
        <fullName evidence="4">DUF4252 domain-containing protein</fullName>
    </recommendedName>
</protein>
<keyword evidence="1" id="KW-0732">Signal</keyword>
<comment type="caution">
    <text evidence="2">The sequence shown here is derived from an EMBL/GenBank/DDBJ whole genome shotgun (WGS) entry which is preliminary data.</text>
</comment>
<evidence type="ECO:0008006" key="4">
    <source>
        <dbReference type="Google" id="ProtNLM"/>
    </source>
</evidence>
<feature type="chain" id="PRO_5026915724" description="DUF4252 domain-containing protein" evidence="1">
    <location>
        <begin position="20"/>
        <end position="150"/>
    </location>
</feature>
<sequence>MKALLLSIATLVSSFAAVAQVSANDIVKILGEYGTKLSFSYESDELNEIDVETDIRDEMERIEGDIKSVDLTIIGDGEFEGKFNPEEKIRLIAKKFDLKREQKDRDDDDPYILTDRKRKNITQIAIIGLDDDGSGIVMIINGDLTVEKGE</sequence>
<dbReference type="Proteomes" id="UP000435357">
    <property type="component" value="Unassembled WGS sequence"/>
</dbReference>
<evidence type="ECO:0000313" key="3">
    <source>
        <dbReference type="Proteomes" id="UP000435357"/>
    </source>
</evidence>
<organism evidence="2 3">
    <name type="scientific">Salibacter halophilus</name>
    <dbReference type="NCBI Taxonomy" id="1803916"/>
    <lineage>
        <taxon>Bacteria</taxon>
        <taxon>Pseudomonadati</taxon>
        <taxon>Bacteroidota</taxon>
        <taxon>Flavobacteriia</taxon>
        <taxon>Flavobacteriales</taxon>
        <taxon>Salibacteraceae</taxon>
        <taxon>Salibacter</taxon>
    </lineage>
</organism>
<evidence type="ECO:0000256" key="1">
    <source>
        <dbReference type="SAM" id="SignalP"/>
    </source>
</evidence>
<proteinExistence type="predicted"/>
<name>A0A6N6M7S9_9FLAO</name>
<keyword evidence="3" id="KW-1185">Reference proteome</keyword>
<dbReference type="RefSeq" id="WP_151167120.1">
    <property type="nucleotide sequence ID" value="NZ_WACR01000004.1"/>
</dbReference>
<feature type="signal peptide" evidence="1">
    <location>
        <begin position="1"/>
        <end position="19"/>
    </location>
</feature>
<accession>A0A6N6M7S9</accession>
<reference evidence="2 3" key="1">
    <citation type="submission" date="2019-09" db="EMBL/GenBank/DDBJ databases">
        <title>Genomes of Cryomorphaceae.</title>
        <authorList>
            <person name="Bowman J.P."/>
        </authorList>
    </citation>
    <scope>NUCLEOTIDE SEQUENCE [LARGE SCALE GENOMIC DNA]</scope>
    <source>
        <strain evidence="2 3">KCTC 52047</strain>
    </source>
</reference>